<dbReference type="PANTHER" id="PTHR32089">
    <property type="entry name" value="METHYL-ACCEPTING CHEMOTAXIS PROTEIN MCPB"/>
    <property type="match status" value="1"/>
</dbReference>
<comment type="caution">
    <text evidence="8">The sequence shown here is derived from an EMBL/GenBank/DDBJ whole genome shotgun (WGS) entry which is preliminary data.</text>
</comment>
<dbReference type="InterPro" id="IPR035965">
    <property type="entry name" value="PAS-like_dom_sf"/>
</dbReference>
<evidence type="ECO:0000256" key="2">
    <source>
        <dbReference type="ARBA" id="ARBA00029447"/>
    </source>
</evidence>
<evidence type="ECO:0000313" key="8">
    <source>
        <dbReference type="EMBL" id="MCW6038177.1"/>
    </source>
</evidence>
<evidence type="ECO:0000256" key="4">
    <source>
        <dbReference type="SAM" id="Coils"/>
    </source>
</evidence>
<name>A0ABT3L9N0_9CYAN</name>
<evidence type="ECO:0000259" key="6">
    <source>
        <dbReference type="PROSITE" id="PS50111"/>
    </source>
</evidence>
<dbReference type="RefSeq" id="WP_265266079.1">
    <property type="nucleotide sequence ID" value="NZ_JAIHOM010000114.1"/>
</dbReference>
<feature type="transmembrane region" description="Helical" evidence="5">
    <location>
        <begin position="34"/>
        <end position="54"/>
    </location>
</feature>
<dbReference type="InterPro" id="IPR058544">
    <property type="entry name" value="ETR1_N"/>
</dbReference>
<evidence type="ECO:0000313" key="9">
    <source>
        <dbReference type="Proteomes" id="UP001526426"/>
    </source>
</evidence>
<evidence type="ECO:0000256" key="5">
    <source>
        <dbReference type="SAM" id="Phobius"/>
    </source>
</evidence>
<keyword evidence="5" id="KW-0812">Transmembrane</keyword>
<protein>
    <recommendedName>
        <fullName evidence="10">Methyl-accepting chemotaxis protein</fullName>
    </recommendedName>
</protein>
<sequence>MSDLIETVNSFFSGEFMPHGTCFLWKPQLISLHVLSDALIALSYFSIPILLIYFVRKRTDLPFSRLILLFGAFIISCGLTHVMGIWTLWFPNYWVSGGIKGFCALVSVYTAFEMVPFLPQALSFKSPAELEALNDVLQKEVLEREKAEIALKLERERLFSLLDGLPAFFYLEGADNQVNFTNRQFREEFGSSNNKPPAESRTRQVITSQQAQMWEWQNPTNQKQYQIHHYPFQDTDGSVLVAVMGIDVSERKEAETRLEKIAAERQAEADSLTQQVVRLLGEIKGAARGDLTVKAQVTNDILGAVADSFNYLVSELRKVVNGIQTLAAEVNQGVSDSITNTSELVDQATVQATQIEESLKQVEQMVASIKEVSNAAQRAAEVAQESASTAEAGGEAVDRAVQGINELRRTIADTAKMMKRLGESSQQVGKIVTSISQIASQTNLLALNATIEAARAGEQGLGFAVVAEEVRKLAERSAEATEEISEIVGAIQKEIGSVMEAMETGTQEVVEGTQLAAQAKTHLSQIIEVSREMNELIQHITQAASRQVVFAEEISGSMGGVSRIALNTTQKVQNVTHSLDSLGSAVKELQRSVTKFQS</sequence>
<proteinExistence type="inferred from homology"/>
<organism evidence="8 9">
    <name type="scientific">Spirulina subsalsa FACHB-351</name>
    <dbReference type="NCBI Taxonomy" id="234711"/>
    <lineage>
        <taxon>Bacteria</taxon>
        <taxon>Bacillati</taxon>
        <taxon>Cyanobacteriota</taxon>
        <taxon>Cyanophyceae</taxon>
        <taxon>Spirulinales</taxon>
        <taxon>Spirulinaceae</taxon>
        <taxon>Spirulina</taxon>
    </lineage>
</organism>
<feature type="coiled-coil region" evidence="4">
    <location>
        <begin position="345"/>
        <end position="372"/>
    </location>
</feature>
<gene>
    <name evidence="8" type="ORF">K4A83_18145</name>
</gene>
<keyword evidence="5" id="KW-0472">Membrane</keyword>
<dbReference type="PROSITE" id="PS50111">
    <property type="entry name" value="CHEMOTAXIS_TRANSDUC_2"/>
    <property type="match status" value="1"/>
</dbReference>
<feature type="domain" description="HAMP" evidence="7">
    <location>
        <begin position="270"/>
        <end position="321"/>
    </location>
</feature>
<evidence type="ECO:0008006" key="10">
    <source>
        <dbReference type="Google" id="ProtNLM"/>
    </source>
</evidence>
<dbReference type="SUPFAM" id="SSF55785">
    <property type="entry name" value="PYP-like sensor domain (PAS domain)"/>
    <property type="match status" value="1"/>
</dbReference>
<dbReference type="PANTHER" id="PTHR32089:SF114">
    <property type="entry name" value="METHYL-ACCEPTING CHEMOTAXIS PROTEIN MCPB"/>
    <property type="match status" value="1"/>
</dbReference>
<dbReference type="Gene3D" id="1.10.287.950">
    <property type="entry name" value="Methyl-accepting chemotaxis protein"/>
    <property type="match status" value="1"/>
</dbReference>
<comment type="similarity">
    <text evidence="2">Belongs to the methyl-accepting chemotaxis (MCP) protein family.</text>
</comment>
<dbReference type="PROSITE" id="PS50885">
    <property type="entry name" value="HAMP"/>
    <property type="match status" value="1"/>
</dbReference>
<accession>A0ABT3L9N0</accession>
<dbReference type="Pfam" id="PF00015">
    <property type="entry name" value="MCPsignal"/>
    <property type="match status" value="1"/>
</dbReference>
<evidence type="ECO:0000256" key="3">
    <source>
        <dbReference type="PROSITE-ProRule" id="PRU00284"/>
    </source>
</evidence>
<evidence type="ECO:0000259" key="7">
    <source>
        <dbReference type="PROSITE" id="PS50885"/>
    </source>
</evidence>
<dbReference type="CDD" id="cd11386">
    <property type="entry name" value="MCP_signal"/>
    <property type="match status" value="1"/>
</dbReference>
<dbReference type="InterPro" id="IPR004089">
    <property type="entry name" value="MCPsignal_dom"/>
</dbReference>
<dbReference type="EMBL" id="JAIHOM010000114">
    <property type="protein sequence ID" value="MCW6038177.1"/>
    <property type="molecule type" value="Genomic_DNA"/>
</dbReference>
<dbReference type="SUPFAM" id="SSF58104">
    <property type="entry name" value="Methyl-accepting chemotaxis protein (MCP) signaling domain"/>
    <property type="match status" value="1"/>
</dbReference>
<keyword evidence="4" id="KW-0175">Coiled coil</keyword>
<dbReference type="SMART" id="SM00283">
    <property type="entry name" value="MA"/>
    <property type="match status" value="1"/>
</dbReference>
<reference evidence="8 9" key="1">
    <citation type="submission" date="2021-08" db="EMBL/GenBank/DDBJ databases">
        <title>Draft genome sequence of Spirulina subsalsa with high tolerance to salinity and hype-accumulation of phycocyanin.</title>
        <authorList>
            <person name="Pei H."/>
            <person name="Jiang L."/>
        </authorList>
    </citation>
    <scope>NUCLEOTIDE SEQUENCE [LARGE SCALE GENOMIC DNA]</scope>
    <source>
        <strain evidence="8 9">FACHB-351</strain>
    </source>
</reference>
<feature type="transmembrane region" description="Helical" evidence="5">
    <location>
        <begin position="66"/>
        <end position="87"/>
    </location>
</feature>
<dbReference type="InterPro" id="IPR004090">
    <property type="entry name" value="Chemotax_Me-accpt_rcpt"/>
</dbReference>
<dbReference type="InterPro" id="IPR003660">
    <property type="entry name" value="HAMP_dom"/>
</dbReference>
<evidence type="ECO:0000256" key="1">
    <source>
        <dbReference type="ARBA" id="ARBA00023224"/>
    </source>
</evidence>
<dbReference type="Proteomes" id="UP001526426">
    <property type="component" value="Unassembled WGS sequence"/>
</dbReference>
<feature type="domain" description="Methyl-accepting transducer" evidence="6">
    <location>
        <begin position="326"/>
        <end position="562"/>
    </location>
</feature>
<keyword evidence="5" id="KW-1133">Transmembrane helix</keyword>
<dbReference type="Pfam" id="PF25487">
    <property type="entry name" value="ETR1_N"/>
    <property type="match status" value="1"/>
</dbReference>
<keyword evidence="1 3" id="KW-0807">Transducer</keyword>
<dbReference type="PRINTS" id="PR00260">
    <property type="entry name" value="CHEMTRNSDUCR"/>
</dbReference>
<keyword evidence="9" id="KW-1185">Reference proteome</keyword>
<dbReference type="Gene3D" id="3.30.450.20">
    <property type="entry name" value="PAS domain"/>
    <property type="match status" value="1"/>
</dbReference>